<name>A0AAN0NLY0_9RHOB</name>
<dbReference type="EMBL" id="CP151767">
    <property type="protein sequence ID" value="WZU67844.1"/>
    <property type="molecule type" value="Genomic_DNA"/>
</dbReference>
<keyword evidence="3" id="KW-0143">Chaperone</keyword>
<dbReference type="GO" id="GO:0043461">
    <property type="term" value="P:proton-transporting ATP synthase complex assembly"/>
    <property type="evidence" value="ECO:0007669"/>
    <property type="project" value="InterPro"/>
</dbReference>
<evidence type="ECO:0000313" key="4">
    <source>
        <dbReference type="EMBL" id="WZU67844.1"/>
    </source>
</evidence>
<keyword evidence="5" id="KW-1185">Reference proteome</keyword>
<dbReference type="PANTHER" id="PTHR21013">
    <property type="entry name" value="ATP SYNTHASE MITOCHONDRIAL F1 COMPLEX ASSEMBLY FACTOR 2/ATP12 PROTEIN, MITOCHONDRIAL PRECURSOR"/>
    <property type="match status" value="1"/>
</dbReference>
<evidence type="ECO:0000256" key="2">
    <source>
        <dbReference type="ARBA" id="ARBA00022946"/>
    </source>
</evidence>
<protein>
    <submittedName>
        <fullName evidence="4">ATP12 family chaperone protein</fullName>
    </submittedName>
</protein>
<dbReference type="KEGG" id="yrh:AABB31_02480"/>
<keyword evidence="2" id="KW-0809">Transit peptide</keyword>
<dbReference type="Pfam" id="PF07542">
    <property type="entry name" value="ATP12"/>
    <property type="match status" value="1"/>
</dbReference>
<evidence type="ECO:0000256" key="1">
    <source>
        <dbReference type="ARBA" id="ARBA00008231"/>
    </source>
</evidence>
<gene>
    <name evidence="4" type="ORF">AABB31_02480</name>
</gene>
<dbReference type="RefSeq" id="WP_342077142.1">
    <property type="nucleotide sequence ID" value="NZ_CP151767.2"/>
</dbReference>
<dbReference type="Gene3D" id="1.10.3580.10">
    <property type="entry name" value="ATP12 ATPase"/>
    <property type="match status" value="1"/>
</dbReference>
<accession>A0AAN0NLY0</accession>
<dbReference type="Gene3D" id="3.30.2180.10">
    <property type="entry name" value="ATP12-like"/>
    <property type="match status" value="1"/>
</dbReference>
<dbReference type="InterPro" id="IPR042272">
    <property type="entry name" value="ATP12_ATP_synth-F1-assembly_N"/>
</dbReference>
<evidence type="ECO:0000313" key="5">
    <source>
        <dbReference type="Proteomes" id="UP001470809"/>
    </source>
</evidence>
<reference evidence="4" key="1">
    <citation type="submission" date="2024-08" db="EMBL/GenBank/DDBJ databases">
        <title>Phylogenomic analyses of a clade within the roseobacter group suggest taxonomic reassignments of species of the genera Aestuariivita, Citreicella, Loktanella, Nautella, Pelagibaca, Ruegeria, Thalassobius, Thiobacimonas and Tropicibacter, and the proposal o.</title>
        <authorList>
            <person name="Jeon C.O."/>
        </authorList>
    </citation>
    <scope>NUCLEOTIDE SEQUENCE</scope>
    <source>
        <strain evidence="4">SS1-5</strain>
    </source>
</reference>
<dbReference type="PANTHER" id="PTHR21013:SF10">
    <property type="entry name" value="ATP SYNTHASE MITOCHONDRIAL F1 COMPLEX ASSEMBLY FACTOR 2"/>
    <property type="match status" value="1"/>
</dbReference>
<dbReference type="InterPro" id="IPR011419">
    <property type="entry name" value="ATP12_ATP_synth-F1-assembly"/>
</dbReference>
<evidence type="ECO:0000256" key="3">
    <source>
        <dbReference type="ARBA" id="ARBA00023186"/>
    </source>
</evidence>
<sequence length="235" mass="25560">MSDWQPKRFWKVAEVVAGPEGHEIHLDGRPVKTPAKASLVVPTDAMARAIAQEWDAQADKVDPRTMPVTRSANAAIDKVRVQRNEVIDLLAEYGDSDLLCYRASGPEGLVLKQAAAWDPMLEWAAQTLGVHLAVGQGVMHVAQDPGAVARLRSEIAGLDEFALAAAHDLISLSGSLVLACAVMREHIAPQDAWDRSRVDEDWQISQWGADDEASAAAEVKRAAFFHAAKFYDLTS</sequence>
<proteinExistence type="inferred from homology"/>
<dbReference type="AlphaFoldDB" id="A0AAN0NLY0"/>
<dbReference type="SUPFAM" id="SSF160909">
    <property type="entry name" value="ATP12-like"/>
    <property type="match status" value="1"/>
</dbReference>
<organism evidence="4 5">
    <name type="scientific">Yoonia rhodophyticola</name>
    <dbReference type="NCBI Taxonomy" id="3137370"/>
    <lineage>
        <taxon>Bacteria</taxon>
        <taxon>Pseudomonadati</taxon>
        <taxon>Pseudomonadota</taxon>
        <taxon>Alphaproteobacteria</taxon>
        <taxon>Rhodobacterales</taxon>
        <taxon>Paracoccaceae</taxon>
        <taxon>Yoonia</taxon>
    </lineage>
</organism>
<dbReference type="Proteomes" id="UP001470809">
    <property type="component" value="Chromosome"/>
</dbReference>
<dbReference type="InterPro" id="IPR023335">
    <property type="entry name" value="ATP12_ortho_dom_sf"/>
</dbReference>
<comment type="similarity">
    <text evidence="1">Belongs to the ATP12 family.</text>
</comment>